<sequence length="296" mass="32959">MSAQNRQTHASLRFSVVHFAVQDDNPNGPIQQLDLCLHAEREPRSGFPTIHLLGDDASMQLSMPGTSVPIGNGTTERYMAVDDEEECCSYEGQIAAVMTPKEYSTRPNFIVDMGLIRLYLHTATSTILGRILASALGNMQKLRFPGRLPMRCAGDMARSVSFLPRRSLLRGPRRRSKQYNQHQSELCLRPCAVLLSYETLFRTPSNTVAFSMPLLGSESTSDVPSIVRPEAVLSSAGAFVPEHYFLDDVRLVLRSLPWNTATLVEMGGAAWGSHEMKRLFDRAKEQLFECLLLPSV</sequence>
<comment type="caution">
    <text evidence="1">The sequence shown here is derived from an EMBL/GenBank/DDBJ whole genome shotgun (WGS) entry which is preliminary data.</text>
</comment>
<reference evidence="1 2" key="1">
    <citation type="submission" date="2015-06" db="EMBL/GenBank/DDBJ databases">
        <title>Survival trade-offs in plant roots during colonization by closely related pathogenic and mutualistic fungi.</title>
        <authorList>
            <person name="Hacquard S."/>
            <person name="Kracher B."/>
            <person name="Hiruma K."/>
            <person name="Weinman A."/>
            <person name="Muench P."/>
            <person name="Garrido Oter R."/>
            <person name="Ver Loren van Themaat E."/>
            <person name="Dallerey J.-F."/>
            <person name="Damm U."/>
            <person name="Henrissat B."/>
            <person name="Lespinet O."/>
            <person name="Thon M."/>
            <person name="Kemen E."/>
            <person name="McHardy A.C."/>
            <person name="Schulze-Lefert P."/>
            <person name="O'Connell R.J."/>
        </authorList>
    </citation>
    <scope>NUCLEOTIDE SEQUENCE [LARGE SCALE GENOMIC DNA]</scope>
    <source>
        <strain evidence="1 2">MAFF 238704</strain>
    </source>
</reference>
<dbReference type="AlphaFoldDB" id="A0A167AZV2"/>
<evidence type="ECO:0000313" key="2">
    <source>
        <dbReference type="Proteomes" id="UP000076584"/>
    </source>
</evidence>
<accession>A0A167AZV2</accession>
<dbReference type="Proteomes" id="UP000076584">
    <property type="component" value="Unassembled WGS sequence"/>
</dbReference>
<gene>
    <name evidence="1" type="ORF">CI238_09487</name>
</gene>
<organism evidence="1 2">
    <name type="scientific">Colletotrichum incanum</name>
    <name type="common">Soybean anthracnose fungus</name>
    <dbReference type="NCBI Taxonomy" id="1573173"/>
    <lineage>
        <taxon>Eukaryota</taxon>
        <taxon>Fungi</taxon>
        <taxon>Dikarya</taxon>
        <taxon>Ascomycota</taxon>
        <taxon>Pezizomycotina</taxon>
        <taxon>Sordariomycetes</taxon>
        <taxon>Hypocreomycetidae</taxon>
        <taxon>Glomerellales</taxon>
        <taxon>Glomerellaceae</taxon>
        <taxon>Colletotrichum</taxon>
        <taxon>Colletotrichum spaethianum species complex</taxon>
    </lineage>
</organism>
<evidence type="ECO:0000313" key="1">
    <source>
        <dbReference type="EMBL" id="KZL80723.1"/>
    </source>
</evidence>
<dbReference type="EMBL" id="LFIW01001820">
    <property type="protein sequence ID" value="KZL80723.1"/>
    <property type="molecule type" value="Genomic_DNA"/>
</dbReference>
<proteinExistence type="predicted"/>
<name>A0A167AZV2_COLIC</name>
<protein>
    <submittedName>
        <fullName evidence="1">Uncharacterized protein</fullName>
    </submittedName>
</protein>
<keyword evidence="2" id="KW-1185">Reference proteome</keyword>